<dbReference type="PANTHER" id="PTHR37017">
    <property type="entry name" value="AB HYDROLASE-1 DOMAIN-CONTAINING PROTEIN-RELATED"/>
    <property type="match status" value="1"/>
</dbReference>
<dbReference type="InterPro" id="IPR052897">
    <property type="entry name" value="Sec-Metab_Biosynth_Hydrolase"/>
</dbReference>
<comment type="caution">
    <text evidence="1">The sequence shown here is derived from an EMBL/GenBank/DDBJ whole genome shotgun (WGS) entry which is preliminary data.</text>
</comment>
<reference evidence="2" key="1">
    <citation type="submission" date="2023-07" db="EMBL/GenBank/DDBJ databases">
        <title>Whole genome shotgun sequence of Streptomyces nojiriensis NBRC 13794.</title>
        <authorList>
            <person name="Komaki H."/>
            <person name="Tamura T."/>
        </authorList>
    </citation>
    <scope>NUCLEOTIDE SEQUENCE [LARGE SCALE GENOMIC DNA]</scope>
    <source>
        <strain evidence="2">NBRC 13794</strain>
    </source>
</reference>
<dbReference type="PANTHER" id="PTHR37017:SF11">
    <property type="entry name" value="ESTERASE_LIPASE_THIOESTERASE DOMAIN-CONTAINING PROTEIN"/>
    <property type="match status" value="1"/>
</dbReference>
<evidence type="ECO:0000313" key="2">
    <source>
        <dbReference type="Proteomes" id="UP000613974"/>
    </source>
</evidence>
<name>A0ABQ3SKT8_9ACTN</name>
<dbReference type="SUPFAM" id="SSF53474">
    <property type="entry name" value="alpha/beta-Hydrolases"/>
    <property type="match status" value="1"/>
</dbReference>
<evidence type="ECO:0000313" key="1">
    <source>
        <dbReference type="EMBL" id="GHI68582.1"/>
    </source>
</evidence>
<proteinExistence type="predicted"/>
<dbReference type="EMBL" id="BNEC01000003">
    <property type="protein sequence ID" value="GHI68582.1"/>
    <property type="molecule type" value="Genomic_DNA"/>
</dbReference>
<dbReference type="Proteomes" id="UP000613974">
    <property type="component" value="Unassembled WGS sequence"/>
</dbReference>
<sequence>MTLAARAVDLLRAQASGCGRGVPERQSWKDTPSTYVVCARDRAVDPGLQRTMAARCTDVREWRTDHSPFVGQPRLVVGLLQELLASAF</sequence>
<gene>
    <name evidence="1" type="ORF">Snoj_25000</name>
</gene>
<keyword evidence="2" id="KW-1185">Reference proteome</keyword>
<dbReference type="InterPro" id="IPR029058">
    <property type="entry name" value="AB_hydrolase_fold"/>
</dbReference>
<protein>
    <submittedName>
        <fullName evidence="1">Uncharacterized protein</fullName>
    </submittedName>
</protein>
<organism evidence="1 2">
    <name type="scientific">Streptomyces nojiriensis</name>
    <dbReference type="NCBI Taxonomy" id="66374"/>
    <lineage>
        <taxon>Bacteria</taxon>
        <taxon>Bacillati</taxon>
        <taxon>Actinomycetota</taxon>
        <taxon>Actinomycetes</taxon>
        <taxon>Kitasatosporales</taxon>
        <taxon>Streptomycetaceae</taxon>
        <taxon>Streptomyces</taxon>
    </lineage>
</organism>
<accession>A0ABQ3SKT8</accession>
<dbReference type="Gene3D" id="3.40.50.1820">
    <property type="entry name" value="alpha/beta hydrolase"/>
    <property type="match status" value="1"/>
</dbReference>